<dbReference type="InterPro" id="IPR024524">
    <property type="entry name" value="DUF3800"/>
</dbReference>
<evidence type="ECO:0008006" key="3">
    <source>
        <dbReference type="Google" id="ProtNLM"/>
    </source>
</evidence>
<sequence length="268" mass="31310">MLTVFIDENGKGTFKELNRKTNKPYPFVVTSTITIDKELDNIRNGISILKAKYGLPTDMEIHASDLFHPRKSFPLSEDQIRNFATDFAELISRLNLTIISSVVFKDYKRSGDRTNILPKLAKSDKELSMDVMRVAYRHLFERVLRLADRKYSNEWILFIHDQIALKDQMDINKIIEEELSNNRFIKRTSVIGRIIKPVLFANSANYDALQISDFVGYIIRKHILNENSEKFPYETLFEIISNKLDKDPKSRKIEGWGIKTYTYFTEVK</sequence>
<dbReference type="EMBL" id="CP077713">
    <property type="protein sequence ID" value="QXJ34930.1"/>
    <property type="molecule type" value="Genomic_DNA"/>
</dbReference>
<name>A0A8F5C0U3_9CREN</name>
<dbReference type="AlphaFoldDB" id="A0A8F5C0U3"/>
<proteinExistence type="predicted"/>
<dbReference type="Pfam" id="PF12686">
    <property type="entry name" value="DUF3800"/>
    <property type="match status" value="1"/>
</dbReference>
<organism evidence="1 2">
    <name type="scientific">Saccharolobus shibatae</name>
    <dbReference type="NCBI Taxonomy" id="2286"/>
    <lineage>
        <taxon>Archaea</taxon>
        <taxon>Thermoproteota</taxon>
        <taxon>Thermoprotei</taxon>
        <taxon>Sulfolobales</taxon>
        <taxon>Sulfolobaceae</taxon>
        <taxon>Saccharolobus</taxon>
    </lineage>
</organism>
<keyword evidence="2" id="KW-1185">Reference proteome</keyword>
<protein>
    <recommendedName>
        <fullName evidence="3">DUF3800 domain-containing protein</fullName>
    </recommendedName>
</protein>
<evidence type="ECO:0000313" key="1">
    <source>
        <dbReference type="EMBL" id="QXJ34930.1"/>
    </source>
</evidence>
<evidence type="ECO:0000313" key="2">
    <source>
        <dbReference type="Proteomes" id="UP000694036"/>
    </source>
</evidence>
<reference evidence="1 2" key="1">
    <citation type="journal article" date="2021" name="Environ. Microbiol.">
        <title>New insights into the diversity and evolution of the archaeal mobilome from three complete genomes of Saccharolobus shibatae.</title>
        <authorList>
            <person name="Medvedeva S."/>
            <person name="Brandt D."/>
            <person name="Cvirkaite-Krupovic V."/>
            <person name="Liu Y."/>
            <person name="Severinov K."/>
            <person name="Ishino S."/>
            <person name="Ishino Y."/>
            <person name="Prangishvili D."/>
            <person name="Kalinowski J."/>
            <person name="Krupovic M."/>
        </authorList>
    </citation>
    <scope>NUCLEOTIDE SEQUENCE [LARGE SCALE GENOMIC DNA]</scope>
    <source>
        <strain evidence="1 2">S38A</strain>
    </source>
</reference>
<dbReference type="RefSeq" id="WP_218260124.1">
    <property type="nucleotide sequence ID" value="NZ_CP077713.1"/>
</dbReference>
<dbReference type="GeneID" id="65556898"/>
<accession>A0A8F5C0U3</accession>
<gene>
    <name evidence="1" type="ORF">J5U22_01477</name>
</gene>
<dbReference type="Proteomes" id="UP000694036">
    <property type="component" value="Chromosome"/>
</dbReference>